<evidence type="ECO:0000313" key="2">
    <source>
        <dbReference type="Proteomes" id="UP000603434"/>
    </source>
</evidence>
<dbReference type="SUPFAM" id="SSF52540">
    <property type="entry name" value="P-loop containing nucleoside triphosphate hydrolases"/>
    <property type="match status" value="1"/>
</dbReference>
<evidence type="ECO:0000313" key="1">
    <source>
        <dbReference type="EMBL" id="MBC8362169.1"/>
    </source>
</evidence>
<dbReference type="Proteomes" id="UP000603434">
    <property type="component" value="Unassembled WGS sequence"/>
</dbReference>
<comment type="caution">
    <text evidence="1">The sequence shown here is derived from an EMBL/GenBank/DDBJ whole genome shotgun (WGS) entry which is preliminary data.</text>
</comment>
<organism evidence="1 2">
    <name type="scientific">Candidatus Desulfatibia profunda</name>
    <dbReference type="NCBI Taxonomy" id="2841695"/>
    <lineage>
        <taxon>Bacteria</taxon>
        <taxon>Pseudomonadati</taxon>
        <taxon>Thermodesulfobacteriota</taxon>
        <taxon>Desulfobacteria</taxon>
        <taxon>Desulfobacterales</taxon>
        <taxon>Desulfobacterales incertae sedis</taxon>
        <taxon>Candidatus Desulfatibia</taxon>
    </lineage>
</organism>
<keyword evidence="1" id="KW-0067">ATP-binding</keyword>
<dbReference type="PANTHER" id="PTHR34301">
    <property type="entry name" value="DNA-BINDING PROTEIN-RELATED"/>
    <property type="match status" value="1"/>
</dbReference>
<proteinExistence type="predicted"/>
<dbReference type="Gene3D" id="3.40.50.300">
    <property type="entry name" value="P-loop containing nucleotide triphosphate hydrolases"/>
    <property type="match status" value="1"/>
</dbReference>
<keyword evidence="1" id="KW-0547">Nucleotide-binding</keyword>
<name>A0A8J6TMN7_9BACT</name>
<dbReference type="AlphaFoldDB" id="A0A8J6TMN7"/>
<reference evidence="1 2" key="1">
    <citation type="submission" date="2020-08" db="EMBL/GenBank/DDBJ databases">
        <title>Bridging the membrane lipid divide: bacteria of the FCB group superphylum have the potential to synthesize archaeal ether lipids.</title>
        <authorList>
            <person name="Villanueva L."/>
            <person name="Von Meijenfeldt F.A.B."/>
            <person name="Westbye A.B."/>
            <person name="Yadav S."/>
            <person name="Hopmans E.C."/>
            <person name="Dutilh B.E."/>
            <person name="Sinninghe Damste J.S."/>
        </authorList>
    </citation>
    <scope>NUCLEOTIDE SEQUENCE [LARGE SCALE GENOMIC DNA]</scope>
    <source>
        <strain evidence="1">NIOZ-UU30</strain>
    </source>
</reference>
<dbReference type="PANTHER" id="PTHR34301:SF8">
    <property type="entry name" value="ATPASE DOMAIN-CONTAINING PROTEIN"/>
    <property type="match status" value="1"/>
</dbReference>
<dbReference type="GO" id="GO:0005524">
    <property type="term" value="F:ATP binding"/>
    <property type="evidence" value="ECO:0007669"/>
    <property type="project" value="UniProtKB-KW"/>
</dbReference>
<dbReference type="EMBL" id="JACNJH010000174">
    <property type="protein sequence ID" value="MBC8362169.1"/>
    <property type="molecule type" value="Genomic_DNA"/>
</dbReference>
<accession>A0A8J6TMN7</accession>
<protein>
    <submittedName>
        <fullName evidence="1">ATP-binding protein</fullName>
    </submittedName>
</protein>
<dbReference type="InterPro" id="IPR027417">
    <property type="entry name" value="P-loop_NTPase"/>
</dbReference>
<sequence>MKKLKRAVGNYVTGEKFWDREKDIELFKDLLDEGAHILVAAPRRIGKTSLMREVANRVQDRYYCLHVDLQKAESPADAVAELSKATHPYKQLWEKTKGIFKNILSGLKDNIESLGIDDLTVTLRSGLTAGDWQDKGDQLFLTLAETDKPVVIFFDEFPILVNRLLKGKEFRITPERREATDVFMSWVRDNSIRHQGKVRIVITGSIGIEPALRQADLSASLNTFMPFVLPVWSDEIAKGCLEALANQYEIALSPEAVNMIIEKLGYLIPHHVQLFFDNIYMDCKRRDYKKVTENHVTEIYETKMLSIQGHAELSHLEERLKMAFGLEIYPIALEILTEAAVRGYLDGKSALAICQSYEIAEADPNKILREILEILQHDGYLAQDDERFVFVSRLLKDWWKARFAFGYIPIFERRV</sequence>
<gene>
    <name evidence="1" type="ORF">H8E23_12320</name>
</gene>